<dbReference type="EMBL" id="FBVY01000047">
    <property type="protein sequence ID" value="CUX03523.1"/>
    <property type="molecule type" value="Genomic_DNA"/>
</dbReference>
<reference evidence="2 3" key="1">
    <citation type="submission" date="2016-01" db="EMBL/GenBank/DDBJ databases">
        <authorList>
            <person name="Regsiter A."/>
            <person name="william w."/>
        </authorList>
    </citation>
    <scope>NUCLEOTIDE SEQUENCE [LARGE SCALE GENOMIC DNA]</scope>
    <source>
        <strain evidence="2 3">CFBP 5494</strain>
    </source>
</reference>
<accession>A0A9W5B885</accession>
<evidence type="ECO:0000256" key="1">
    <source>
        <dbReference type="SAM" id="Coils"/>
    </source>
</evidence>
<dbReference type="AlphaFoldDB" id="A0A9W5B885"/>
<organism evidence="2 3">
    <name type="scientific">Agrobacterium genomosp. 2 str. CFBP 5494</name>
    <dbReference type="NCBI Taxonomy" id="1183436"/>
    <lineage>
        <taxon>Bacteria</taxon>
        <taxon>Pseudomonadati</taxon>
        <taxon>Pseudomonadota</taxon>
        <taxon>Alphaproteobacteria</taxon>
        <taxon>Hyphomicrobiales</taxon>
        <taxon>Rhizobiaceae</taxon>
        <taxon>Rhizobium/Agrobacterium group</taxon>
        <taxon>Agrobacterium</taxon>
        <taxon>Agrobacterium tumefaciens complex</taxon>
    </lineage>
</organism>
<gene>
    <name evidence="2" type="ORF">AGR2A_pb10198</name>
</gene>
<dbReference type="Gene3D" id="3.40.50.300">
    <property type="entry name" value="P-loop containing nucleotide triphosphate hydrolases"/>
    <property type="match status" value="1"/>
</dbReference>
<feature type="coiled-coil region" evidence="1">
    <location>
        <begin position="211"/>
        <end position="238"/>
    </location>
</feature>
<dbReference type="InterPro" id="IPR027417">
    <property type="entry name" value="P-loop_NTPase"/>
</dbReference>
<keyword evidence="1" id="KW-0175">Coiled coil</keyword>
<protein>
    <submittedName>
        <fullName evidence="2">Uncharacterized protein</fullName>
    </submittedName>
</protein>
<keyword evidence="3" id="KW-1185">Reference proteome</keyword>
<sequence length="288" mass="32478">MRIKRLYTDPPAIDPIVFGEGVNIILGESDATSSKNNGVGKSLCIEFVNFALLKRKSDSRVTRIPKAAFDPATFICIDFVMHGIPYTIRRSVAEAERPRITVADRETTFAKVEDATDFLAARLFGDDRSEIGFREILGPLVRDERSEFKSIVSCFDTKSRIPDNYAPHLMLLGIDVDIYRSIKGIQKELDDIGTEERRIKDSVQLVRQKDLDEARSDLNALEEEVDKIREGIDALENAATYDLIKDEVLEIEHLMGELRGRKEVLSRRSARLAPIATEQSVNGIYMLS</sequence>
<dbReference type="Proteomes" id="UP000191933">
    <property type="component" value="Unassembled WGS sequence"/>
</dbReference>
<comment type="caution">
    <text evidence="2">The sequence shown here is derived from an EMBL/GenBank/DDBJ whole genome shotgun (WGS) entry which is preliminary data.</text>
</comment>
<evidence type="ECO:0000313" key="3">
    <source>
        <dbReference type="Proteomes" id="UP000191933"/>
    </source>
</evidence>
<name>A0A9W5B885_9HYPH</name>
<proteinExistence type="predicted"/>
<evidence type="ECO:0000313" key="2">
    <source>
        <dbReference type="EMBL" id="CUX03523.1"/>
    </source>
</evidence>